<proteinExistence type="predicted"/>
<comment type="caution">
    <text evidence="1">The sequence shown here is derived from an EMBL/GenBank/DDBJ whole genome shotgun (WGS) entry which is preliminary data.</text>
</comment>
<evidence type="ECO:0000313" key="1">
    <source>
        <dbReference type="EMBL" id="TGY92602.1"/>
    </source>
</evidence>
<reference evidence="1" key="1">
    <citation type="submission" date="2019-04" db="EMBL/GenBank/DDBJ databases">
        <title>Microbes associate with the intestines of laboratory mice.</title>
        <authorList>
            <person name="Navarre W."/>
            <person name="Wong E."/>
            <person name="Huang K."/>
            <person name="Tropini C."/>
            <person name="Ng K."/>
            <person name="Yu B."/>
        </authorList>
    </citation>
    <scope>NUCLEOTIDE SEQUENCE</scope>
    <source>
        <strain evidence="1">NM01_1-7b</strain>
    </source>
</reference>
<sequence>MCRGFTDFWHIPFLFAKTVGGVKNVKKGNRRLNYEDRKKIEKMVEQGARVVVIADTIGFHRATIYNELQRGGTPYRADVAQRTV</sequence>
<protein>
    <submittedName>
        <fullName evidence="1">Helix-turn-helix domain-containing protein</fullName>
    </submittedName>
</protein>
<organism evidence="1 2">
    <name type="scientific">Petralouisia muris</name>
    <dbReference type="NCBI Taxonomy" id="3032872"/>
    <lineage>
        <taxon>Bacteria</taxon>
        <taxon>Bacillati</taxon>
        <taxon>Bacillota</taxon>
        <taxon>Clostridia</taxon>
        <taxon>Lachnospirales</taxon>
        <taxon>Lachnospiraceae</taxon>
        <taxon>Petralouisia</taxon>
    </lineage>
</organism>
<evidence type="ECO:0000313" key="2">
    <source>
        <dbReference type="Proteomes" id="UP000304953"/>
    </source>
</evidence>
<keyword evidence="2" id="KW-1185">Reference proteome</keyword>
<dbReference type="EMBL" id="SRYA01000047">
    <property type="protein sequence ID" value="TGY92602.1"/>
    <property type="molecule type" value="Genomic_DNA"/>
</dbReference>
<gene>
    <name evidence="1" type="ORF">E5329_19295</name>
</gene>
<accession>A0AC61RT16</accession>
<name>A0AC61RT16_9FIRM</name>
<dbReference type="Proteomes" id="UP000304953">
    <property type="component" value="Unassembled WGS sequence"/>
</dbReference>